<sequence>MKDTKLMIAVIGCFAIAVLFILVIVWEIKKSIDHGEKVRQLSANVTRTIEDDNRDFSIYESIVGADEREMILIPEGVFTRGSDMGGFDEKPEQEIYVDAFYVDKYEVTVKAYNVFRKNAGYVKPSFPFLQGDEKILETPTFPVVGVSWYDSTNYCKWARKRLLTEAEWEKAARGTHGLKFPWSNKVLEKRANLAGKADGFEFMAPVGSFPMGRSVYGVYDMSGNVSEWVLDIYDQFYYQSAPMMNPTGPDKGKNRVYRGGSWDSRSVDIRTSKRFAATEGRKDAVLGFRCGLSKADLEE</sequence>
<evidence type="ECO:0000256" key="1">
    <source>
        <dbReference type="SAM" id="Phobius"/>
    </source>
</evidence>
<feature type="transmembrane region" description="Helical" evidence="1">
    <location>
        <begin position="6"/>
        <end position="26"/>
    </location>
</feature>
<gene>
    <name evidence="3" type="ORF">METZ01_LOCUS124931</name>
</gene>
<feature type="domain" description="Sulfatase-modifying factor enzyme-like" evidence="2">
    <location>
        <begin position="67"/>
        <end position="290"/>
    </location>
</feature>
<dbReference type="PANTHER" id="PTHR23150">
    <property type="entry name" value="SULFATASE MODIFYING FACTOR 1, 2"/>
    <property type="match status" value="1"/>
</dbReference>
<dbReference type="PANTHER" id="PTHR23150:SF19">
    <property type="entry name" value="FORMYLGLYCINE-GENERATING ENZYME"/>
    <property type="match status" value="1"/>
</dbReference>
<evidence type="ECO:0000313" key="3">
    <source>
        <dbReference type="EMBL" id="SVA72077.1"/>
    </source>
</evidence>
<keyword evidence="1" id="KW-0472">Membrane</keyword>
<accession>A0A381Y6Q6</accession>
<dbReference type="InterPro" id="IPR051043">
    <property type="entry name" value="Sulfatase_Mod_Factor_Kinase"/>
</dbReference>
<keyword evidence="1" id="KW-0812">Transmembrane</keyword>
<protein>
    <recommendedName>
        <fullName evidence="2">Sulfatase-modifying factor enzyme-like domain-containing protein</fullName>
    </recommendedName>
</protein>
<dbReference type="EMBL" id="UINC01017398">
    <property type="protein sequence ID" value="SVA72077.1"/>
    <property type="molecule type" value="Genomic_DNA"/>
</dbReference>
<dbReference type="InterPro" id="IPR042095">
    <property type="entry name" value="SUMF_sf"/>
</dbReference>
<dbReference type="GO" id="GO:0120147">
    <property type="term" value="F:formylglycine-generating oxidase activity"/>
    <property type="evidence" value="ECO:0007669"/>
    <property type="project" value="TreeGrafter"/>
</dbReference>
<dbReference type="SUPFAM" id="SSF56436">
    <property type="entry name" value="C-type lectin-like"/>
    <property type="match status" value="1"/>
</dbReference>
<keyword evidence="1" id="KW-1133">Transmembrane helix</keyword>
<proteinExistence type="predicted"/>
<dbReference type="AlphaFoldDB" id="A0A381Y6Q6"/>
<organism evidence="3">
    <name type="scientific">marine metagenome</name>
    <dbReference type="NCBI Taxonomy" id="408172"/>
    <lineage>
        <taxon>unclassified sequences</taxon>
        <taxon>metagenomes</taxon>
        <taxon>ecological metagenomes</taxon>
    </lineage>
</organism>
<name>A0A381Y6Q6_9ZZZZ</name>
<evidence type="ECO:0000259" key="2">
    <source>
        <dbReference type="Pfam" id="PF03781"/>
    </source>
</evidence>
<dbReference type="Gene3D" id="3.90.1580.10">
    <property type="entry name" value="paralog of FGE (formylglycine-generating enzyme)"/>
    <property type="match status" value="1"/>
</dbReference>
<dbReference type="Pfam" id="PF03781">
    <property type="entry name" value="FGE-sulfatase"/>
    <property type="match status" value="1"/>
</dbReference>
<dbReference type="InterPro" id="IPR005532">
    <property type="entry name" value="SUMF_dom"/>
</dbReference>
<dbReference type="InterPro" id="IPR016187">
    <property type="entry name" value="CTDL_fold"/>
</dbReference>
<reference evidence="3" key="1">
    <citation type="submission" date="2018-05" db="EMBL/GenBank/DDBJ databases">
        <authorList>
            <person name="Lanie J.A."/>
            <person name="Ng W.-L."/>
            <person name="Kazmierczak K.M."/>
            <person name="Andrzejewski T.M."/>
            <person name="Davidsen T.M."/>
            <person name="Wayne K.J."/>
            <person name="Tettelin H."/>
            <person name="Glass J.I."/>
            <person name="Rusch D."/>
            <person name="Podicherti R."/>
            <person name="Tsui H.-C.T."/>
            <person name="Winkler M.E."/>
        </authorList>
    </citation>
    <scope>NUCLEOTIDE SEQUENCE</scope>
</reference>